<organism evidence="3 4">
    <name type="scientific">Fructilactobacillus hinvesii</name>
    <dbReference type="NCBI Taxonomy" id="2940300"/>
    <lineage>
        <taxon>Bacteria</taxon>
        <taxon>Bacillati</taxon>
        <taxon>Bacillota</taxon>
        <taxon>Bacilli</taxon>
        <taxon>Lactobacillales</taxon>
        <taxon>Lactobacillaceae</taxon>
        <taxon>Fructilactobacillus</taxon>
    </lineage>
</organism>
<accession>A0ABY5BWE1</accession>
<feature type="domain" description="BPL/LPL catalytic" evidence="2">
    <location>
        <begin position="26"/>
        <end position="146"/>
    </location>
</feature>
<proteinExistence type="predicted"/>
<keyword evidence="4" id="KW-1185">Reference proteome</keyword>
<dbReference type="SUPFAM" id="SSF55681">
    <property type="entry name" value="Class II aaRS and biotin synthetases"/>
    <property type="match status" value="1"/>
</dbReference>
<name>A0ABY5BWE1_9LACO</name>
<dbReference type="InterPro" id="IPR004143">
    <property type="entry name" value="BPL_LPL_catalytic"/>
</dbReference>
<dbReference type="PANTHER" id="PTHR12835">
    <property type="entry name" value="BIOTIN PROTEIN LIGASE"/>
    <property type="match status" value="1"/>
</dbReference>
<evidence type="ECO:0000313" key="3">
    <source>
        <dbReference type="EMBL" id="USS87973.1"/>
    </source>
</evidence>
<dbReference type="InterPro" id="IPR045864">
    <property type="entry name" value="aa-tRNA-synth_II/BPL/LPL"/>
</dbReference>
<protein>
    <submittedName>
        <fullName evidence="3">Biotin--[acetyl-CoA-carboxylase] ligase</fullName>
        <ecNumber evidence="3">6.3.4.15</ecNumber>
    </submittedName>
</protein>
<dbReference type="RefSeq" id="WP_252797262.1">
    <property type="nucleotide sequence ID" value="NZ_CP097118.1"/>
</dbReference>
<evidence type="ECO:0000256" key="1">
    <source>
        <dbReference type="ARBA" id="ARBA00022598"/>
    </source>
</evidence>
<dbReference type="InterPro" id="IPR004408">
    <property type="entry name" value="Biotin_CoA_COase_ligase"/>
</dbReference>
<reference evidence="3" key="1">
    <citation type="submission" date="2022-05" db="EMBL/GenBank/DDBJ databases">
        <authorList>
            <person name="Oliphant S.A."/>
            <person name="Watson-Haigh N.S."/>
            <person name="Sumby K.M."/>
            <person name="Gardner J.M."/>
            <person name="Jiranek V."/>
        </authorList>
    </citation>
    <scope>NUCLEOTIDE SEQUENCE</scope>
    <source>
        <strain evidence="3">KI11_C11</strain>
    </source>
</reference>
<gene>
    <name evidence="3" type="ORF">M3M39_00340</name>
</gene>
<dbReference type="Pfam" id="PF03099">
    <property type="entry name" value="BPL_LplA_LipB"/>
    <property type="match status" value="1"/>
</dbReference>
<dbReference type="Gene3D" id="3.30.930.10">
    <property type="entry name" value="Bira Bifunctional Protein, Domain 2"/>
    <property type="match status" value="1"/>
</dbReference>
<evidence type="ECO:0000313" key="4">
    <source>
        <dbReference type="Proteomes" id="UP001057025"/>
    </source>
</evidence>
<dbReference type="Proteomes" id="UP001057025">
    <property type="component" value="Chromosome"/>
</dbReference>
<dbReference type="NCBIfam" id="TIGR00121">
    <property type="entry name" value="birA_ligase"/>
    <property type="match status" value="1"/>
</dbReference>
<dbReference type="EMBL" id="CP097118">
    <property type="protein sequence ID" value="USS87973.1"/>
    <property type="molecule type" value="Genomic_DNA"/>
</dbReference>
<dbReference type="GO" id="GO:0004077">
    <property type="term" value="F:biotin--[biotin carboxyl-carrier protein] ligase activity"/>
    <property type="evidence" value="ECO:0007669"/>
    <property type="project" value="UniProtKB-EC"/>
</dbReference>
<evidence type="ECO:0000259" key="2">
    <source>
        <dbReference type="Pfam" id="PF03099"/>
    </source>
</evidence>
<dbReference type="PANTHER" id="PTHR12835:SF5">
    <property type="entry name" value="BIOTIN--PROTEIN LIGASE"/>
    <property type="match status" value="1"/>
</dbReference>
<dbReference type="EC" id="6.3.4.15" evidence="3"/>
<keyword evidence="1 3" id="KW-0436">Ligase</keyword>
<sequence>MTKLDAQFLLAHTNLTSGQVHLFSEVDSTMTVAERADLIGTHLIAADRMTAGRGQRGHSFTAPATGVYVTIVVPVQDQLLHQPGLLTMGVAATTHQVLQQILQVETELKWVNDLYRHGQKAGGILVELKNNARNEPESFLIGIGLNLAPHRSLATVQATALSATTDRKNELVVALYQQVIKFVQHPDVQSVQTVYNQHLLWHNQLVQVHVQEQLEQGLLQGLDQQLRLELVDQTGKLHHLTAMEATQLRPVR</sequence>